<gene>
    <name evidence="1" type="ORF">COW36_03620</name>
</gene>
<name>A0A2M7G8G1_9BACT</name>
<reference evidence="1 2" key="1">
    <citation type="submission" date="2017-09" db="EMBL/GenBank/DDBJ databases">
        <title>Depth-based differentiation of microbial function through sediment-hosted aquifers and enrichment of novel symbionts in the deep terrestrial subsurface.</title>
        <authorList>
            <person name="Probst A.J."/>
            <person name="Ladd B."/>
            <person name="Jarett J.K."/>
            <person name="Geller-Mcgrath D.E."/>
            <person name="Sieber C.M."/>
            <person name="Emerson J.B."/>
            <person name="Anantharaman K."/>
            <person name="Thomas B.C."/>
            <person name="Malmstrom R."/>
            <person name="Stieglmeier M."/>
            <person name="Klingl A."/>
            <person name="Woyke T."/>
            <person name="Ryan C.M."/>
            <person name="Banfield J.F."/>
        </authorList>
    </citation>
    <scope>NUCLEOTIDE SEQUENCE [LARGE SCALE GENOMIC DNA]</scope>
    <source>
        <strain evidence="1">CG17_big_fil_post_rev_8_21_14_2_50_48_46</strain>
    </source>
</reference>
<evidence type="ECO:0000313" key="1">
    <source>
        <dbReference type="EMBL" id="PIW18392.1"/>
    </source>
</evidence>
<sequence length="222" mass="25889">MQWLKKFLNPSQENHFFSLEKECFRAEYLQSLAQNLLETPYLADNVLNQRFATTQGFSIIFRPQHLPKVLLEFPLLETYLAHIMRPEYNLYYLNALSLRENSLVERHIDHSIRGYGIDLPYPKQVSVLYVVIPKMEGGDLQLYDPQENPLALITPQTGLKVNFRGDLKHTILPVKRLAESHQPRLSLVCEQYHLSPQDLERVPEFTLKSTVDFKTFLDSEVS</sequence>
<evidence type="ECO:0000313" key="2">
    <source>
        <dbReference type="Proteomes" id="UP000231019"/>
    </source>
</evidence>
<dbReference type="EMBL" id="PFFQ01000012">
    <property type="protein sequence ID" value="PIW18392.1"/>
    <property type="molecule type" value="Genomic_DNA"/>
</dbReference>
<proteinExistence type="predicted"/>
<protein>
    <submittedName>
        <fullName evidence="1">Iron-regulated protein</fullName>
    </submittedName>
</protein>
<accession>A0A2M7G8G1</accession>
<organism evidence="1 2">
    <name type="scientific">bacterium (Candidatus Blackallbacteria) CG17_big_fil_post_rev_8_21_14_2_50_48_46</name>
    <dbReference type="NCBI Taxonomy" id="2014261"/>
    <lineage>
        <taxon>Bacteria</taxon>
        <taxon>Candidatus Blackallbacteria</taxon>
    </lineage>
</organism>
<dbReference type="AlphaFoldDB" id="A0A2M7G8G1"/>
<comment type="caution">
    <text evidence="1">The sequence shown here is derived from an EMBL/GenBank/DDBJ whole genome shotgun (WGS) entry which is preliminary data.</text>
</comment>
<dbReference type="Proteomes" id="UP000231019">
    <property type="component" value="Unassembled WGS sequence"/>
</dbReference>